<evidence type="ECO:0000256" key="6">
    <source>
        <dbReference type="ARBA" id="ARBA00036541"/>
    </source>
</evidence>
<evidence type="ECO:0000256" key="8">
    <source>
        <dbReference type="ARBA" id="ARBA00039903"/>
    </source>
</evidence>
<evidence type="ECO:0000256" key="5">
    <source>
        <dbReference type="ARBA" id="ARBA00036343"/>
    </source>
</evidence>
<dbReference type="PANTHER" id="PTHR11941:SF27">
    <property type="entry name" value="ETHYLMALONYL-COA DECARBOXYLASE"/>
    <property type="match status" value="1"/>
</dbReference>
<dbReference type="Proteomes" id="UP000237797">
    <property type="component" value="Unassembled WGS sequence"/>
</dbReference>
<dbReference type="GO" id="GO:0004492">
    <property type="term" value="F:methyl/ethyl malonyl-CoA decarboxylase activity"/>
    <property type="evidence" value="ECO:0007669"/>
    <property type="project" value="UniProtKB-EC"/>
</dbReference>
<dbReference type="Pfam" id="PF00378">
    <property type="entry name" value="ECH_1"/>
    <property type="match status" value="1"/>
</dbReference>
<evidence type="ECO:0000256" key="11">
    <source>
        <dbReference type="ARBA" id="ARBA00047446"/>
    </source>
</evidence>
<comment type="catalytic activity">
    <reaction evidence="11">
        <text>(S)-methylmalonyl-CoA + H(+) = propanoyl-CoA + CO2</text>
        <dbReference type="Rhea" id="RHEA:61340"/>
        <dbReference type="ChEBI" id="CHEBI:15378"/>
        <dbReference type="ChEBI" id="CHEBI:16526"/>
        <dbReference type="ChEBI" id="CHEBI:57327"/>
        <dbReference type="ChEBI" id="CHEBI:57392"/>
        <dbReference type="EC" id="4.1.1.94"/>
    </reaction>
    <physiologicalReaction direction="left-to-right" evidence="11">
        <dbReference type="Rhea" id="RHEA:61341"/>
    </physiologicalReaction>
</comment>
<dbReference type="GO" id="GO:0006635">
    <property type="term" value="P:fatty acid beta-oxidation"/>
    <property type="evidence" value="ECO:0007669"/>
    <property type="project" value="TreeGrafter"/>
</dbReference>
<evidence type="ECO:0000256" key="10">
    <source>
        <dbReference type="ARBA" id="ARBA00042182"/>
    </source>
</evidence>
<reference evidence="14 15" key="1">
    <citation type="submission" date="2018-03" db="EMBL/GenBank/DDBJ databases">
        <title>Genomic Encyclopedia of Archaeal and Bacterial Type Strains, Phase II (KMG-II): from individual species to whole genera.</title>
        <authorList>
            <person name="Goeker M."/>
        </authorList>
    </citation>
    <scope>NUCLEOTIDE SEQUENCE [LARGE SCALE GENOMIC DNA]</scope>
    <source>
        <strain evidence="14 15">DSM 44946</strain>
    </source>
</reference>
<gene>
    <name evidence="14" type="ORF">CLV97_10569</name>
</gene>
<accession>A0A2T0LH38</accession>
<dbReference type="EMBL" id="PVNE01000005">
    <property type="protein sequence ID" value="PRX41642.1"/>
    <property type="molecule type" value="Genomic_DNA"/>
</dbReference>
<sequence>METIQLDRHRGIGHIRFHRPEVRNAVNLRMMDELEEVLREWREDDAIKAVMLTGDRHAFVSGGDLSEFHRLTREEEIYPVMARMGRLLLELQDLGKPTIAAVEGTAVGGGCEIAVSCDFRLASDRARFGFIQVRLGITSGWGGGTRLLSLLKRSDALYLLLTGEVIDSETALRIGLVDRVFPNGEEFAGAAWDFAERVASAPLGVIREYLAIANRVRRGGMSRHEMAELESRSCARLWETPEHRTAVEAFLKKSTGTKKSP</sequence>
<comment type="similarity">
    <text evidence="2 13">Belongs to the enoyl-CoA hydratase/isomerase family.</text>
</comment>
<keyword evidence="3" id="KW-0963">Cytoplasm</keyword>
<dbReference type="AlphaFoldDB" id="A0A2T0LH38"/>
<evidence type="ECO:0000256" key="12">
    <source>
        <dbReference type="ARBA" id="ARBA00056546"/>
    </source>
</evidence>
<comment type="catalytic activity">
    <reaction evidence="6">
        <text>(2R)-ethylmalonyl-CoA + H(+) = butanoyl-CoA + CO2</text>
        <dbReference type="Rhea" id="RHEA:59540"/>
        <dbReference type="ChEBI" id="CHEBI:15378"/>
        <dbReference type="ChEBI" id="CHEBI:16526"/>
        <dbReference type="ChEBI" id="CHEBI:57371"/>
        <dbReference type="ChEBI" id="CHEBI:85316"/>
        <dbReference type="EC" id="4.1.1.94"/>
    </reaction>
    <physiologicalReaction direction="left-to-right" evidence="6">
        <dbReference type="Rhea" id="RHEA:59541"/>
    </physiologicalReaction>
</comment>
<evidence type="ECO:0000256" key="13">
    <source>
        <dbReference type="RuleBase" id="RU003707"/>
    </source>
</evidence>
<evidence type="ECO:0000313" key="14">
    <source>
        <dbReference type="EMBL" id="PRX41642.1"/>
    </source>
</evidence>
<protein>
    <recommendedName>
        <fullName evidence="8">Ethylmalonyl-CoA decarboxylase</fullName>
        <ecNumber evidence="7">4.1.1.94</ecNumber>
    </recommendedName>
    <alternativeName>
        <fullName evidence="10">Enoyl-CoA hydratase domain-containing protein 1</fullName>
    </alternativeName>
    <alternativeName>
        <fullName evidence="9">Methylmalonyl-CoA decarboxylase</fullName>
    </alternativeName>
</protein>
<proteinExistence type="inferred from homology"/>
<dbReference type="PANTHER" id="PTHR11941">
    <property type="entry name" value="ENOYL-COA HYDRATASE-RELATED"/>
    <property type="match status" value="1"/>
</dbReference>
<dbReference type="InterPro" id="IPR029045">
    <property type="entry name" value="ClpP/crotonase-like_dom_sf"/>
</dbReference>
<evidence type="ECO:0000256" key="1">
    <source>
        <dbReference type="ARBA" id="ARBA00004514"/>
    </source>
</evidence>
<dbReference type="InterPro" id="IPR001753">
    <property type="entry name" value="Enoyl-CoA_hydra/iso"/>
</dbReference>
<dbReference type="InterPro" id="IPR018376">
    <property type="entry name" value="Enoyl-CoA_hyd/isom_CS"/>
</dbReference>
<keyword evidence="15" id="KW-1185">Reference proteome</keyword>
<evidence type="ECO:0000256" key="4">
    <source>
        <dbReference type="ARBA" id="ARBA00023239"/>
    </source>
</evidence>
<evidence type="ECO:0000256" key="9">
    <source>
        <dbReference type="ARBA" id="ARBA00042052"/>
    </source>
</evidence>
<comment type="function">
    <text evidence="12">Decarboxylates ethylmalonyl-CoA, a potentially toxic metabolite, to form butyryl-CoA, suggesting it might be involved in metabolite proofreading. Acts preferentially on (S)-ethylmalonyl-CoA but also has some activity on the (R)-isomer. Also has methylmalonyl-CoA decarboxylase activity at lower level.</text>
</comment>
<evidence type="ECO:0000256" key="3">
    <source>
        <dbReference type="ARBA" id="ARBA00022490"/>
    </source>
</evidence>
<dbReference type="CDD" id="cd06558">
    <property type="entry name" value="crotonase-like"/>
    <property type="match status" value="1"/>
</dbReference>
<dbReference type="GO" id="GO:0005829">
    <property type="term" value="C:cytosol"/>
    <property type="evidence" value="ECO:0007669"/>
    <property type="project" value="UniProtKB-SubCell"/>
</dbReference>
<name>A0A2T0LH38_9BACL</name>
<dbReference type="RefSeq" id="WP_170070357.1">
    <property type="nucleotide sequence ID" value="NZ_PVNE01000005.1"/>
</dbReference>
<dbReference type="PROSITE" id="PS00166">
    <property type="entry name" value="ENOYL_COA_HYDRATASE"/>
    <property type="match status" value="1"/>
</dbReference>
<dbReference type="Gene3D" id="3.90.226.10">
    <property type="entry name" value="2-enoyl-CoA Hydratase, Chain A, domain 1"/>
    <property type="match status" value="1"/>
</dbReference>
<comment type="catalytic activity">
    <reaction evidence="5">
        <text>(2S)-ethylmalonyl-CoA + H(+) = butanoyl-CoA + CO2</text>
        <dbReference type="Rhea" id="RHEA:32131"/>
        <dbReference type="ChEBI" id="CHEBI:15378"/>
        <dbReference type="ChEBI" id="CHEBI:16526"/>
        <dbReference type="ChEBI" id="CHEBI:57371"/>
        <dbReference type="ChEBI" id="CHEBI:60909"/>
        <dbReference type="EC" id="4.1.1.94"/>
    </reaction>
    <physiologicalReaction direction="left-to-right" evidence="5">
        <dbReference type="Rhea" id="RHEA:32132"/>
    </physiologicalReaction>
</comment>
<keyword evidence="4" id="KW-0456">Lyase</keyword>
<evidence type="ECO:0000313" key="15">
    <source>
        <dbReference type="Proteomes" id="UP000237797"/>
    </source>
</evidence>
<comment type="subcellular location">
    <subcellularLocation>
        <location evidence="1">Cytoplasm</location>
        <location evidence="1">Cytosol</location>
    </subcellularLocation>
</comment>
<evidence type="ECO:0000256" key="7">
    <source>
        <dbReference type="ARBA" id="ARBA00038883"/>
    </source>
</evidence>
<dbReference type="EC" id="4.1.1.94" evidence="7"/>
<evidence type="ECO:0000256" key="2">
    <source>
        <dbReference type="ARBA" id="ARBA00005254"/>
    </source>
</evidence>
<organism evidence="14 15">
    <name type="scientific">Planifilum fimeticola</name>
    <dbReference type="NCBI Taxonomy" id="201975"/>
    <lineage>
        <taxon>Bacteria</taxon>
        <taxon>Bacillati</taxon>
        <taxon>Bacillota</taxon>
        <taxon>Bacilli</taxon>
        <taxon>Bacillales</taxon>
        <taxon>Thermoactinomycetaceae</taxon>
        <taxon>Planifilum</taxon>
    </lineage>
</organism>
<comment type="caution">
    <text evidence="14">The sequence shown here is derived from an EMBL/GenBank/DDBJ whole genome shotgun (WGS) entry which is preliminary data.</text>
</comment>
<dbReference type="SUPFAM" id="SSF52096">
    <property type="entry name" value="ClpP/crotonase"/>
    <property type="match status" value="1"/>
</dbReference>